<comment type="cofactor">
    <cofactor evidence="1">
        <name>Ca(2+)</name>
        <dbReference type="ChEBI" id="CHEBI:29108"/>
    </cofactor>
</comment>
<dbReference type="InterPro" id="IPR029058">
    <property type="entry name" value="AB_hydrolase_fold"/>
</dbReference>
<organism evidence="18 19">
    <name type="scientific">Leucosporidium creatinivorum</name>
    <dbReference type="NCBI Taxonomy" id="106004"/>
    <lineage>
        <taxon>Eukaryota</taxon>
        <taxon>Fungi</taxon>
        <taxon>Dikarya</taxon>
        <taxon>Basidiomycota</taxon>
        <taxon>Pucciniomycotina</taxon>
        <taxon>Microbotryomycetes</taxon>
        <taxon>Leucosporidiales</taxon>
        <taxon>Leucosporidium</taxon>
    </lineage>
</organism>
<feature type="compositionally biased region" description="Basic residues" evidence="15">
    <location>
        <begin position="277"/>
        <end position="287"/>
    </location>
</feature>
<feature type="transmembrane region" description="Helical" evidence="16">
    <location>
        <begin position="504"/>
        <end position="523"/>
    </location>
</feature>
<dbReference type="GO" id="GO:0046872">
    <property type="term" value="F:metal ion binding"/>
    <property type="evidence" value="ECO:0007669"/>
    <property type="project" value="UniProtKB-KW"/>
</dbReference>
<evidence type="ECO:0000256" key="6">
    <source>
        <dbReference type="ARBA" id="ARBA00022723"/>
    </source>
</evidence>
<proteinExistence type="predicted"/>
<dbReference type="GO" id="GO:0046340">
    <property type="term" value="P:diacylglycerol catabolic process"/>
    <property type="evidence" value="ECO:0007669"/>
    <property type="project" value="TreeGrafter"/>
</dbReference>
<evidence type="ECO:0000256" key="13">
    <source>
        <dbReference type="ARBA" id="ARBA00024531"/>
    </source>
</evidence>
<dbReference type="EC" id="3.1.1.116" evidence="14"/>
<dbReference type="GO" id="GO:0005886">
    <property type="term" value="C:plasma membrane"/>
    <property type="evidence" value="ECO:0007669"/>
    <property type="project" value="UniProtKB-SubCell"/>
</dbReference>
<evidence type="ECO:0000256" key="1">
    <source>
        <dbReference type="ARBA" id="ARBA00001913"/>
    </source>
</evidence>
<evidence type="ECO:0000256" key="16">
    <source>
        <dbReference type="SAM" id="Phobius"/>
    </source>
</evidence>
<feature type="compositionally biased region" description="Basic and acidic residues" evidence="15">
    <location>
        <begin position="124"/>
        <end position="136"/>
    </location>
</feature>
<dbReference type="PANTHER" id="PTHR45792:SF8">
    <property type="entry name" value="DIACYLGLYCEROL LIPASE-ALPHA"/>
    <property type="match status" value="1"/>
</dbReference>
<dbReference type="Proteomes" id="UP000193467">
    <property type="component" value="Unassembled WGS sequence"/>
</dbReference>
<evidence type="ECO:0000256" key="14">
    <source>
        <dbReference type="ARBA" id="ARBA00026104"/>
    </source>
</evidence>
<keyword evidence="7" id="KW-0378">Hydrolase</keyword>
<evidence type="ECO:0000256" key="3">
    <source>
        <dbReference type="ARBA" id="ARBA00022475"/>
    </source>
</evidence>
<evidence type="ECO:0000313" key="19">
    <source>
        <dbReference type="Proteomes" id="UP000193467"/>
    </source>
</evidence>
<reference evidence="18 19" key="1">
    <citation type="submission" date="2016-07" db="EMBL/GenBank/DDBJ databases">
        <title>Pervasive Adenine N6-methylation of Active Genes in Fungi.</title>
        <authorList>
            <consortium name="DOE Joint Genome Institute"/>
            <person name="Mondo S.J."/>
            <person name="Dannebaum R.O."/>
            <person name="Kuo R.C."/>
            <person name="Labutti K."/>
            <person name="Haridas S."/>
            <person name="Kuo A."/>
            <person name="Salamov A."/>
            <person name="Ahrendt S.R."/>
            <person name="Lipzen A."/>
            <person name="Sullivan W."/>
            <person name="Andreopoulos W.B."/>
            <person name="Clum A."/>
            <person name="Lindquist E."/>
            <person name="Daum C."/>
            <person name="Ramamoorthy G.K."/>
            <person name="Gryganskyi A."/>
            <person name="Culley D."/>
            <person name="Magnuson J.K."/>
            <person name="James T.Y."/>
            <person name="O'Malley M.A."/>
            <person name="Stajich J.E."/>
            <person name="Spatafora J.W."/>
            <person name="Visel A."/>
            <person name="Grigoriev I.V."/>
        </authorList>
    </citation>
    <scope>NUCLEOTIDE SEQUENCE [LARGE SCALE GENOMIC DNA]</scope>
    <source>
        <strain evidence="18 19">62-1032</strain>
    </source>
</reference>
<dbReference type="GO" id="GO:0016298">
    <property type="term" value="F:lipase activity"/>
    <property type="evidence" value="ECO:0007669"/>
    <property type="project" value="TreeGrafter"/>
</dbReference>
<sequence length="1179" mass="127937">MSPPQAAAYRPLASPLPSHPGLSSTKSTNAVPTAQPTHPVSAGALSAISALLGASRARENGATPRSASPNGGLLRRSSLLARRKGDAGAAQFSLGPELGFPLARPRSNEGTQTLDDEIPPLEQGYRRPREQSRDDTLGDDLPPSPIGLPGGWKDSATDTSGALLLPPPFLDDRSTAQSFEGLLGTRFARETSARARREARAYARDRPPPPAFPASLLATASKLVTALGPPGGVDSGPYYRRWKDDPSDSTPSTIKKERRRVERAEQGMKGFEYGQRIGRRLANRLRKERREHPDESQESMEEREEEIIAEARHELVAATPMSLFGASPSPLSPPLFSFETPGLTDPLSTASPDAIPPTPLDLAPPKPSLRPIFDEAEPSPLPLVPEEPPIKPGLDEGYFSIRQRRRSKPKLATSNLDPPHSHSTTNPLTPTPLTPTDRVISATVGKVQSQLRAHADLLIWILVGAPEINAGLDQGLASVGGLFGVALHLVGFVFFILVHSWALVVSLALTFRSITLFLHWVGLNLRGKTDLSIVVKEYLALCRKEWDKVCAEDGVRLGVWSVGLGLLELMAIQAMSKERWLADGPGNLLLLNGDEPPIHASIDSPGTPYIAPLLRRRSTKRRTSLEQRPGVNRGHSKRWTLNDEEGESLLVTGGGDSIMEGRILNDPFDSLSFTPSFSPREAPNEDDFDDLPPLDLNGTLPGFSFPPSPQSLTAEPTSPPLRPISESPTEVASDFTTLLRRHVRLATASYGLHSYILAPPSPLFTPGVNHQTLPHRVFSHLGGVDHKTSQVLHVAIQKHYTGVPAKPDAGALEDIYEPQFYLLRDDLHGEVVCVVRGTQSLADIRTDLEAGMETVSLPSLRHDGGREDFLAHAGILAAAQRLLDPENSPLFAKLKASLEETGYSLVFNGHSLGAAIASTLAFLLGEYTPADPSISSSSSNAPICDKGSWTINPSCGLPAGRPVRAICFAHPASVGLTLAHRCSLGKVPLVVSISLGSDAVCRMGVPQVRELRRALGRLAKNRRRWLGERKKGEHGKSEILGAWWKWKGLGGAENAVVEGGKEGHSEKERERREIEEKAWGWRCEMDGDGEVSSLMAIPAGKCFHVDRLPPELEAARRKELEDELAARQANGEDDDEEETPVFGIYAVERPPPFYSLPFLEADLVKSHLPREYLDAINAL</sequence>
<dbReference type="SUPFAM" id="SSF53474">
    <property type="entry name" value="alpha/beta-Hydrolases"/>
    <property type="match status" value="1"/>
</dbReference>
<dbReference type="InterPro" id="IPR002921">
    <property type="entry name" value="Fungal_lipase-type"/>
</dbReference>
<keyword evidence="6" id="KW-0479">Metal-binding</keyword>
<feature type="domain" description="Fungal lipase-type" evidence="17">
    <location>
        <begin position="833"/>
        <end position="1002"/>
    </location>
</feature>
<accession>A0A1Y2E2B5</accession>
<protein>
    <recommendedName>
        <fullName evidence="14">sn-1-specific diacylglycerol lipase</fullName>
        <ecNumber evidence="14">3.1.1.116</ecNumber>
    </recommendedName>
</protein>
<keyword evidence="4" id="KW-0597">Phosphoprotein</keyword>
<feature type="region of interest" description="Disordered" evidence="15">
    <location>
        <begin position="620"/>
        <end position="639"/>
    </location>
</feature>
<name>A0A1Y2E2B5_9BASI</name>
<evidence type="ECO:0000256" key="9">
    <source>
        <dbReference type="ARBA" id="ARBA00022963"/>
    </source>
</evidence>
<dbReference type="EMBL" id="MCGR01000064">
    <property type="protein sequence ID" value="ORY65649.1"/>
    <property type="molecule type" value="Genomic_DNA"/>
</dbReference>
<evidence type="ECO:0000256" key="2">
    <source>
        <dbReference type="ARBA" id="ARBA00004651"/>
    </source>
</evidence>
<comment type="caution">
    <text evidence="18">The sequence shown here is derived from an EMBL/GenBank/DDBJ whole genome shotgun (WGS) entry which is preliminary data.</text>
</comment>
<feature type="compositionally biased region" description="Acidic residues" evidence="15">
    <location>
        <begin position="296"/>
        <end position="305"/>
    </location>
</feature>
<feature type="region of interest" description="Disordered" evidence="15">
    <location>
        <begin position="674"/>
        <end position="730"/>
    </location>
</feature>
<feature type="transmembrane region" description="Helical" evidence="16">
    <location>
        <begin position="476"/>
        <end position="497"/>
    </location>
</feature>
<evidence type="ECO:0000256" key="4">
    <source>
        <dbReference type="ARBA" id="ARBA00022553"/>
    </source>
</evidence>
<evidence type="ECO:0000256" key="7">
    <source>
        <dbReference type="ARBA" id="ARBA00022801"/>
    </source>
</evidence>
<keyword evidence="8" id="KW-0106">Calcium</keyword>
<dbReference type="OrthoDB" id="2535002at2759"/>
<feature type="region of interest" description="Disordered" evidence="15">
    <location>
        <begin position="91"/>
        <end position="176"/>
    </location>
</feature>
<dbReference type="GO" id="GO:0019369">
    <property type="term" value="P:arachidonate metabolic process"/>
    <property type="evidence" value="ECO:0007669"/>
    <property type="project" value="TreeGrafter"/>
</dbReference>
<evidence type="ECO:0000313" key="18">
    <source>
        <dbReference type="EMBL" id="ORY65649.1"/>
    </source>
</evidence>
<evidence type="ECO:0000256" key="12">
    <source>
        <dbReference type="ARBA" id="ARBA00023136"/>
    </source>
</evidence>
<dbReference type="PANTHER" id="PTHR45792">
    <property type="entry name" value="DIACYLGLYCEROL LIPASE HOMOLOG-RELATED"/>
    <property type="match status" value="1"/>
</dbReference>
<evidence type="ECO:0000256" key="8">
    <source>
        <dbReference type="ARBA" id="ARBA00022837"/>
    </source>
</evidence>
<dbReference type="InterPro" id="IPR052214">
    <property type="entry name" value="DAG_Lipase-Related"/>
</dbReference>
<keyword evidence="10 16" id="KW-1133">Transmembrane helix</keyword>
<feature type="region of interest" description="Disordered" evidence="15">
    <location>
        <begin position="228"/>
        <end position="305"/>
    </location>
</feature>
<keyword evidence="9" id="KW-0442">Lipid degradation</keyword>
<keyword evidence="5 16" id="KW-0812">Transmembrane</keyword>
<dbReference type="AlphaFoldDB" id="A0A1Y2E2B5"/>
<feature type="compositionally biased region" description="Polar residues" evidence="15">
    <location>
        <begin position="21"/>
        <end position="38"/>
    </location>
</feature>
<comment type="subcellular location">
    <subcellularLocation>
        <location evidence="2">Cell membrane</location>
        <topology evidence="2">Multi-pass membrane protein</topology>
    </subcellularLocation>
</comment>
<gene>
    <name evidence="18" type="ORF">BCR35DRAFT_354910</name>
</gene>
<evidence type="ECO:0000256" key="5">
    <source>
        <dbReference type="ARBA" id="ARBA00022692"/>
    </source>
</evidence>
<comment type="catalytic activity">
    <reaction evidence="13">
        <text>a 1,2-diacyl-sn-glycerol + H2O = a 2-acylglycerol + a fatty acid + H(+)</text>
        <dbReference type="Rhea" id="RHEA:33275"/>
        <dbReference type="ChEBI" id="CHEBI:15377"/>
        <dbReference type="ChEBI" id="CHEBI:15378"/>
        <dbReference type="ChEBI" id="CHEBI:17389"/>
        <dbReference type="ChEBI" id="CHEBI:17815"/>
        <dbReference type="ChEBI" id="CHEBI:28868"/>
        <dbReference type="EC" id="3.1.1.116"/>
    </reaction>
    <physiologicalReaction direction="left-to-right" evidence="13">
        <dbReference type="Rhea" id="RHEA:33276"/>
    </physiologicalReaction>
</comment>
<feature type="region of interest" description="Disordered" evidence="15">
    <location>
        <begin position="1"/>
        <end position="42"/>
    </location>
</feature>
<feature type="region of interest" description="Disordered" evidence="15">
    <location>
        <begin position="409"/>
        <end position="435"/>
    </location>
</feature>
<keyword evidence="11" id="KW-0443">Lipid metabolism</keyword>
<keyword evidence="19" id="KW-1185">Reference proteome</keyword>
<dbReference type="InParanoid" id="A0A1Y2E2B5"/>
<dbReference type="Gene3D" id="3.40.50.1820">
    <property type="entry name" value="alpha/beta hydrolase"/>
    <property type="match status" value="1"/>
</dbReference>
<evidence type="ECO:0000256" key="11">
    <source>
        <dbReference type="ARBA" id="ARBA00023098"/>
    </source>
</evidence>
<dbReference type="Pfam" id="PF01764">
    <property type="entry name" value="Lipase_3"/>
    <property type="match status" value="1"/>
</dbReference>
<evidence type="ECO:0000259" key="17">
    <source>
        <dbReference type="Pfam" id="PF01764"/>
    </source>
</evidence>
<keyword evidence="3" id="KW-1003">Cell membrane</keyword>
<evidence type="ECO:0000256" key="10">
    <source>
        <dbReference type="ARBA" id="ARBA00022989"/>
    </source>
</evidence>
<keyword evidence="12 16" id="KW-0472">Membrane</keyword>
<evidence type="ECO:0000256" key="15">
    <source>
        <dbReference type="SAM" id="MobiDB-lite"/>
    </source>
</evidence>
<dbReference type="CDD" id="cd00519">
    <property type="entry name" value="Lipase_3"/>
    <property type="match status" value="1"/>
</dbReference>